<gene>
    <name evidence="1" type="ORF">AYBTSS11_LOCUS5582</name>
</gene>
<dbReference type="Gramene" id="rna-AYBTSS11_LOCUS5582">
    <property type="protein sequence ID" value="CAJ1932022.1"/>
    <property type="gene ID" value="gene-AYBTSS11_LOCUS5582"/>
</dbReference>
<proteinExistence type="predicted"/>
<evidence type="ECO:0000313" key="2">
    <source>
        <dbReference type="Proteomes" id="UP001189624"/>
    </source>
</evidence>
<evidence type="ECO:0000313" key="1">
    <source>
        <dbReference type="EMBL" id="CAJ1932022.1"/>
    </source>
</evidence>
<protein>
    <submittedName>
        <fullName evidence="1">Uncharacterized protein</fullName>
    </submittedName>
</protein>
<reference evidence="1" key="1">
    <citation type="submission" date="2023-10" db="EMBL/GenBank/DDBJ databases">
        <authorList>
            <person name="Domelevo Entfellner J.-B."/>
        </authorList>
    </citation>
    <scope>NUCLEOTIDE SEQUENCE</scope>
</reference>
<organism evidence="1 2">
    <name type="scientific">Sphenostylis stenocarpa</name>
    <dbReference type="NCBI Taxonomy" id="92480"/>
    <lineage>
        <taxon>Eukaryota</taxon>
        <taxon>Viridiplantae</taxon>
        <taxon>Streptophyta</taxon>
        <taxon>Embryophyta</taxon>
        <taxon>Tracheophyta</taxon>
        <taxon>Spermatophyta</taxon>
        <taxon>Magnoliopsida</taxon>
        <taxon>eudicotyledons</taxon>
        <taxon>Gunneridae</taxon>
        <taxon>Pentapetalae</taxon>
        <taxon>rosids</taxon>
        <taxon>fabids</taxon>
        <taxon>Fabales</taxon>
        <taxon>Fabaceae</taxon>
        <taxon>Papilionoideae</taxon>
        <taxon>50 kb inversion clade</taxon>
        <taxon>NPAAA clade</taxon>
        <taxon>indigoferoid/millettioid clade</taxon>
        <taxon>Phaseoleae</taxon>
        <taxon>Sphenostylis</taxon>
    </lineage>
</organism>
<dbReference type="AlphaFoldDB" id="A0AA86V4U0"/>
<dbReference type="Proteomes" id="UP001189624">
    <property type="component" value="Chromosome 2"/>
</dbReference>
<sequence>MTNDMTVQDLNSYIRTISIHRIKHNTDKGAISQKNEKKVKELWTPRRCVV</sequence>
<dbReference type="EMBL" id="OY731399">
    <property type="protein sequence ID" value="CAJ1932022.1"/>
    <property type="molecule type" value="Genomic_DNA"/>
</dbReference>
<name>A0AA86V4U0_9FABA</name>
<accession>A0AA86V4U0</accession>
<keyword evidence="2" id="KW-1185">Reference proteome</keyword>